<dbReference type="PRINTS" id="PR00081">
    <property type="entry name" value="GDHRDH"/>
</dbReference>
<keyword evidence="4" id="KW-1185">Reference proteome</keyword>
<dbReference type="SUPFAM" id="SSF51735">
    <property type="entry name" value="NAD(P)-binding Rossmann-fold domains"/>
    <property type="match status" value="1"/>
</dbReference>
<sequence length="256" mass="26895">MADFGLNGYRVIVTGASRGIGRGIAKEFAAAGAAVSICGRKAVALDASKSWIEERVPGAAIHTAVCDLSDEDAVELYIEEAARALGGIDVLVNNASGFGRSDDEDGWGAAIRTDLMGTLRASWAALPWLRRSGSPSLIHITSTTAYKPSMIAPAYAAIKAALVHYTKSQAKKLAVEGIRVNSVAPGPTTAPGHFYEKRKENNDPGYQRVLADSPAGRLGQPEDIANVVLFLASPAAAWVQGQTIVVDGGHHLFDNS</sequence>
<dbReference type="OrthoDB" id="8959163at2"/>
<reference evidence="3 4" key="1">
    <citation type="submission" date="2019-10" db="EMBL/GenBank/DDBJ databases">
        <title>Whole genome shotgun sequence of Acrocarpospora pleiomorpha NBRC 16267.</title>
        <authorList>
            <person name="Ichikawa N."/>
            <person name="Kimura A."/>
            <person name="Kitahashi Y."/>
            <person name="Komaki H."/>
            <person name="Oguchi A."/>
        </authorList>
    </citation>
    <scope>NUCLEOTIDE SEQUENCE [LARGE SCALE GENOMIC DNA]</scope>
    <source>
        <strain evidence="3 4">NBRC 16267</strain>
    </source>
</reference>
<accession>A0A5M3XUQ4</accession>
<evidence type="ECO:0000256" key="1">
    <source>
        <dbReference type="ARBA" id="ARBA00006484"/>
    </source>
</evidence>
<dbReference type="PANTHER" id="PTHR42760">
    <property type="entry name" value="SHORT-CHAIN DEHYDROGENASES/REDUCTASES FAMILY MEMBER"/>
    <property type="match status" value="1"/>
</dbReference>
<dbReference type="PANTHER" id="PTHR42760:SF133">
    <property type="entry name" value="3-OXOACYL-[ACYL-CARRIER-PROTEIN] REDUCTASE"/>
    <property type="match status" value="1"/>
</dbReference>
<name>A0A5M3XUQ4_9ACTN</name>
<keyword evidence="2" id="KW-0560">Oxidoreductase</keyword>
<protein>
    <submittedName>
        <fullName evidence="3">3-oxoacyl-ACP reductase</fullName>
    </submittedName>
</protein>
<dbReference type="RefSeq" id="WP_155349447.1">
    <property type="nucleotide sequence ID" value="NZ_BAAAHM010000044.1"/>
</dbReference>
<evidence type="ECO:0000313" key="3">
    <source>
        <dbReference type="EMBL" id="GES24616.1"/>
    </source>
</evidence>
<gene>
    <name evidence="3" type="ORF">Aple_075150</name>
</gene>
<dbReference type="GO" id="GO:0016616">
    <property type="term" value="F:oxidoreductase activity, acting on the CH-OH group of donors, NAD or NADP as acceptor"/>
    <property type="evidence" value="ECO:0007669"/>
    <property type="project" value="TreeGrafter"/>
</dbReference>
<comment type="similarity">
    <text evidence="1">Belongs to the short-chain dehydrogenases/reductases (SDR) family.</text>
</comment>
<proteinExistence type="inferred from homology"/>
<dbReference type="FunFam" id="3.40.50.720:FF:000084">
    <property type="entry name" value="Short-chain dehydrogenase reductase"/>
    <property type="match status" value="1"/>
</dbReference>
<dbReference type="Proteomes" id="UP000377595">
    <property type="component" value="Unassembled WGS sequence"/>
</dbReference>
<dbReference type="Gene3D" id="3.40.50.720">
    <property type="entry name" value="NAD(P)-binding Rossmann-like Domain"/>
    <property type="match status" value="1"/>
</dbReference>
<evidence type="ECO:0000256" key="2">
    <source>
        <dbReference type="ARBA" id="ARBA00023002"/>
    </source>
</evidence>
<dbReference type="PRINTS" id="PR00080">
    <property type="entry name" value="SDRFAMILY"/>
</dbReference>
<dbReference type="AlphaFoldDB" id="A0A5M3XUQ4"/>
<dbReference type="InterPro" id="IPR002347">
    <property type="entry name" value="SDR_fam"/>
</dbReference>
<dbReference type="InterPro" id="IPR036291">
    <property type="entry name" value="NAD(P)-bd_dom_sf"/>
</dbReference>
<evidence type="ECO:0000313" key="4">
    <source>
        <dbReference type="Proteomes" id="UP000377595"/>
    </source>
</evidence>
<comment type="caution">
    <text evidence="3">The sequence shown here is derived from an EMBL/GenBank/DDBJ whole genome shotgun (WGS) entry which is preliminary data.</text>
</comment>
<organism evidence="3 4">
    <name type="scientific">Acrocarpospora pleiomorpha</name>
    <dbReference type="NCBI Taxonomy" id="90975"/>
    <lineage>
        <taxon>Bacteria</taxon>
        <taxon>Bacillati</taxon>
        <taxon>Actinomycetota</taxon>
        <taxon>Actinomycetes</taxon>
        <taxon>Streptosporangiales</taxon>
        <taxon>Streptosporangiaceae</taxon>
        <taxon>Acrocarpospora</taxon>
    </lineage>
</organism>
<dbReference type="EMBL" id="BLAF01000054">
    <property type="protein sequence ID" value="GES24616.1"/>
    <property type="molecule type" value="Genomic_DNA"/>
</dbReference>
<dbReference type="Pfam" id="PF13561">
    <property type="entry name" value="adh_short_C2"/>
    <property type="match status" value="1"/>
</dbReference>